<protein>
    <submittedName>
        <fullName evidence="2">Uncharacterized protein</fullName>
    </submittedName>
</protein>
<dbReference type="EMBL" id="OZ034817">
    <property type="protein sequence ID" value="CAL1379887.1"/>
    <property type="molecule type" value="Genomic_DNA"/>
</dbReference>
<name>A0AAV2E259_9ROSI</name>
<reference evidence="2 3" key="1">
    <citation type="submission" date="2024-04" db="EMBL/GenBank/DDBJ databases">
        <authorList>
            <person name="Fracassetti M."/>
        </authorList>
    </citation>
    <scope>NUCLEOTIDE SEQUENCE [LARGE SCALE GENOMIC DNA]</scope>
</reference>
<evidence type="ECO:0000313" key="3">
    <source>
        <dbReference type="Proteomes" id="UP001497516"/>
    </source>
</evidence>
<keyword evidence="3" id="KW-1185">Reference proteome</keyword>
<evidence type="ECO:0000256" key="1">
    <source>
        <dbReference type="SAM" id="MobiDB-lite"/>
    </source>
</evidence>
<dbReference type="Proteomes" id="UP001497516">
    <property type="component" value="Chromosome 4"/>
</dbReference>
<proteinExistence type="predicted"/>
<accession>A0AAV2E259</accession>
<evidence type="ECO:0000313" key="2">
    <source>
        <dbReference type="EMBL" id="CAL1379887.1"/>
    </source>
</evidence>
<organism evidence="2 3">
    <name type="scientific">Linum trigynum</name>
    <dbReference type="NCBI Taxonomy" id="586398"/>
    <lineage>
        <taxon>Eukaryota</taxon>
        <taxon>Viridiplantae</taxon>
        <taxon>Streptophyta</taxon>
        <taxon>Embryophyta</taxon>
        <taxon>Tracheophyta</taxon>
        <taxon>Spermatophyta</taxon>
        <taxon>Magnoliopsida</taxon>
        <taxon>eudicotyledons</taxon>
        <taxon>Gunneridae</taxon>
        <taxon>Pentapetalae</taxon>
        <taxon>rosids</taxon>
        <taxon>fabids</taxon>
        <taxon>Malpighiales</taxon>
        <taxon>Linaceae</taxon>
        <taxon>Linum</taxon>
    </lineage>
</organism>
<gene>
    <name evidence="2" type="ORF">LTRI10_LOCUS21375</name>
</gene>
<dbReference type="AlphaFoldDB" id="A0AAV2E259"/>
<feature type="compositionally biased region" description="Polar residues" evidence="1">
    <location>
        <begin position="1"/>
        <end position="28"/>
    </location>
</feature>
<feature type="region of interest" description="Disordered" evidence="1">
    <location>
        <begin position="1"/>
        <end position="38"/>
    </location>
</feature>
<sequence>MSSSPAFPQSTFPATIDSRTANEASNGGSMPREISKSVPFEKLKNRSIEGNFTRRRSSTFAIHPFLPDAKLRTTHCCW</sequence>